<feature type="transmembrane region" description="Helical" evidence="1">
    <location>
        <begin position="39"/>
        <end position="64"/>
    </location>
</feature>
<proteinExistence type="predicted"/>
<feature type="transmembrane region" description="Helical" evidence="1">
    <location>
        <begin position="215"/>
        <end position="233"/>
    </location>
</feature>
<comment type="caution">
    <text evidence="2">The sequence shown here is derived from an EMBL/GenBank/DDBJ whole genome shotgun (WGS) entry which is preliminary data.</text>
</comment>
<dbReference type="AlphaFoldDB" id="A0A852VSS8"/>
<dbReference type="EMBL" id="JACCAE010000001">
    <property type="protein sequence ID" value="NYF98958.1"/>
    <property type="molecule type" value="Genomic_DNA"/>
</dbReference>
<evidence type="ECO:0000256" key="1">
    <source>
        <dbReference type="SAM" id="Phobius"/>
    </source>
</evidence>
<evidence type="ECO:0008006" key="4">
    <source>
        <dbReference type="Google" id="ProtNLM"/>
    </source>
</evidence>
<accession>A0A852VSS8</accession>
<keyword evidence="1" id="KW-0472">Membrane</keyword>
<protein>
    <recommendedName>
        <fullName evidence="4">Sap, sulfolipid-1-addressing protein</fullName>
    </recommendedName>
</protein>
<gene>
    <name evidence="2" type="ORF">BJY20_002350</name>
</gene>
<feature type="transmembrane region" description="Helical" evidence="1">
    <location>
        <begin position="76"/>
        <end position="95"/>
    </location>
</feature>
<dbReference type="RefSeq" id="WP_185991718.1">
    <property type="nucleotide sequence ID" value="NZ_JACCAE010000001.1"/>
</dbReference>
<evidence type="ECO:0000313" key="2">
    <source>
        <dbReference type="EMBL" id="NYF98958.1"/>
    </source>
</evidence>
<reference evidence="2 3" key="1">
    <citation type="submission" date="2020-07" db="EMBL/GenBank/DDBJ databases">
        <title>Sequencing the genomes of 1000 actinobacteria strains.</title>
        <authorList>
            <person name="Klenk H.-P."/>
        </authorList>
    </citation>
    <scope>NUCLEOTIDE SEQUENCE [LARGE SCALE GENOMIC DNA]</scope>
    <source>
        <strain evidence="2 3">DSM 26154</strain>
    </source>
</reference>
<feature type="transmembrane region" description="Helical" evidence="1">
    <location>
        <begin position="133"/>
        <end position="158"/>
    </location>
</feature>
<keyword evidence="1" id="KW-1133">Transmembrane helix</keyword>
<keyword evidence="1" id="KW-0812">Transmembrane</keyword>
<dbReference type="InterPro" id="IPR021315">
    <property type="entry name" value="Gap/Sap"/>
</dbReference>
<keyword evidence="3" id="KW-1185">Reference proteome</keyword>
<name>A0A852VSS8_9MICO</name>
<dbReference type="Pfam" id="PF11139">
    <property type="entry name" value="SfLAP"/>
    <property type="match status" value="1"/>
</dbReference>
<organism evidence="2 3">
    <name type="scientific">Janibacter cremeus</name>
    <dbReference type="NCBI Taxonomy" id="1285192"/>
    <lineage>
        <taxon>Bacteria</taxon>
        <taxon>Bacillati</taxon>
        <taxon>Actinomycetota</taxon>
        <taxon>Actinomycetes</taxon>
        <taxon>Micrococcales</taxon>
        <taxon>Intrasporangiaceae</taxon>
        <taxon>Janibacter</taxon>
    </lineage>
</organism>
<evidence type="ECO:0000313" key="3">
    <source>
        <dbReference type="Proteomes" id="UP000554054"/>
    </source>
</evidence>
<dbReference type="Proteomes" id="UP000554054">
    <property type="component" value="Unassembled WGS sequence"/>
</dbReference>
<sequence length="240" mass="25402">MELTLGGLVVLALIDSTSAGTLGIPVWMLARQRIRVRAVLGYLATITLFYWLLGVALLLGLDALGRAVGHLGNNPVVLWGQLVLGAGLLAVSFLFDEKPAARRRARREARGRGRTRVERLKDTVVGEGATTRAVVVLALVAGVIEAASMLPYLAAMGLLINSGLALTPQLAALVGYVVVMIAPALLLLALRVTLARTVEPLLGRLNAWFASRSDAMIGWVLGIVGVLLALDAADRLQLFG</sequence>
<feature type="transmembrane region" description="Helical" evidence="1">
    <location>
        <begin position="170"/>
        <end position="195"/>
    </location>
</feature>